<evidence type="ECO:0000256" key="1">
    <source>
        <dbReference type="SAM" id="MobiDB-lite"/>
    </source>
</evidence>
<proteinExistence type="predicted"/>
<organism evidence="3 4">
    <name type="scientific">Truncatella angustata</name>
    <dbReference type="NCBI Taxonomy" id="152316"/>
    <lineage>
        <taxon>Eukaryota</taxon>
        <taxon>Fungi</taxon>
        <taxon>Dikarya</taxon>
        <taxon>Ascomycota</taxon>
        <taxon>Pezizomycotina</taxon>
        <taxon>Sordariomycetes</taxon>
        <taxon>Xylariomycetidae</taxon>
        <taxon>Amphisphaeriales</taxon>
        <taxon>Sporocadaceae</taxon>
        <taxon>Truncatella</taxon>
    </lineage>
</organism>
<dbReference type="EMBL" id="JAGPXC010000001">
    <property type="protein sequence ID" value="KAH6658881.1"/>
    <property type="molecule type" value="Genomic_DNA"/>
</dbReference>
<keyword evidence="2" id="KW-0472">Membrane</keyword>
<accession>A0A9P8UVL4</accession>
<gene>
    <name evidence="3" type="ORF">BKA67DRAFT_529072</name>
</gene>
<evidence type="ECO:0000313" key="4">
    <source>
        <dbReference type="Proteomes" id="UP000758603"/>
    </source>
</evidence>
<keyword evidence="2" id="KW-1133">Transmembrane helix</keyword>
<protein>
    <submittedName>
        <fullName evidence="3">Uncharacterized protein</fullName>
    </submittedName>
</protein>
<feature type="transmembrane region" description="Helical" evidence="2">
    <location>
        <begin position="69"/>
        <end position="88"/>
    </location>
</feature>
<evidence type="ECO:0000256" key="2">
    <source>
        <dbReference type="SAM" id="Phobius"/>
    </source>
</evidence>
<feature type="compositionally biased region" description="Low complexity" evidence="1">
    <location>
        <begin position="241"/>
        <end position="256"/>
    </location>
</feature>
<dbReference type="GeneID" id="70127899"/>
<dbReference type="Proteomes" id="UP000758603">
    <property type="component" value="Unassembled WGS sequence"/>
</dbReference>
<reference evidence="3" key="1">
    <citation type="journal article" date="2021" name="Nat. Commun.">
        <title>Genetic determinants of endophytism in the Arabidopsis root mycobiome.</title>
        <authorList>
            <person name="Mesny F."/>
            <person name="Miyauchi S."/>
            <person name="Thiergart T."/>
            <person name="Pickel B."/>
            <person name="Atanasova L."/>
            <person name="Karlsson M."/>
            <person name="Huettel B."/>
            <person name="Barry K.W."/>
            <person name="Haridas S."/>
            <person name="Chen C."/>
            <person name="Bauer D."/>
            <person name="Andreopoulos W."/>
            <person name="Pangilinan J."/>
            <person name="LaButti K."/>
            <person name="Riley R."/>
            <person name="Lipzen A."/>
            <person name="Clum A."/>
            <person name="Drula E."/>
            <person name="Henrissat B."/>
            <person name="Kohler A."/>
            <person name="Grigoriev I.V."/>
            <person name="Martin F.M."/>
            <person name="Hacquard S."/>
        </authorList>
    </citation>
    <scope>NUCLEOTIDE SEQUENCE</scope>
    <source>
        <strain evidence="3">MPI-SDFR-AT-0073</strain>
    </source>
</reference>
<comment type="caution">
    <text evidence="3">The sequence shown here is derived from an EMBL/GenBank/DDBJ whole genome shotgun (WGS) entry which is preliminary data.</text>
</comment>
<evidence type="ECO:0000313" key="3">
    <source>
        <dbReference type="EMBL" id="KAH6658881.1"/>
    </source>
</evidence>
<feature type="region of interest" description="Disordered" evidence="1">
    <location>
        <begin position="241"/>
        <end position="270"/>
    </location>
</feature>
<dbReference type="AlphaFoldDB" id="A0A9P8UVL4"/>
<keyword evidence="4" id="KW-1185">Reference proteome</keyword>
<sequence length="270" mass="28791">MRFNSSHPFSSSLPWNTAVRNTIILTLLFLSLSLPLSPTIVFVASVCPAPAHTADTAAISELRGFHDFLMFMIYSVHTCAVPVGYVVAKDATLWLRVPGDSSAPGTNQGAACGYLLLPVGACCGEDCCHLARAVGSKAAGSGLQTHAAGVASHLQGSLWPEHRELDDHTFWFLFFDSALAWQGLEAAEKEIGRQQFAISTPTASEENFATATIHGSQAGTNEIAEFHPPRYPAKLCRALPASTSTTSNPSTATSTTKPHAHLQCHEPFEG</sequence>
<keyword evidence="2" id="KW-0812">Transmembrane</keyword>
<name>A0A9P8UVL4_9PEZI</name>
<dbReference type="RefSeq" id="XP_045963012.1">
    <property type="nucleotide sequence ID" value="XM_046099007.1"/>
</dbReference>